<evidence type="ECO:0000256" key="1">
    <source>
        <dbReference type="SAM" id="MobiDB-lite"/>
    </source>
</evidence>
<keyword evidence="3" id="KW-1185">Reference proteome</keyword>
<proteinExistence type="predicted"/>
<evidence type="ECO:0000313" key="3">
    <source>
        <dbReference type="Proteomes" id="UP000026915"/>
    </source>
</evidence>
<evidence type="ECO:0000313" key="2">
    <source>
        <dbReference type="EMBL" id="EOY06811.1"/>
    </source>
</evidence>
<name>A0A061EPP1_THECC</name>
<dbReference type="EMBL" id="CM001882">
    <property type="protein sequence ID" value="EOY06811.1"/>
    <property type="molecule type" value="Genomic_DNA"/>
</dbReference>
<organism evidence="2 3">
    <name type="scientific">Theobroma cacao</name>
    <name type="common">Cacao</name>
    <name type="synonym">Cocoa</name>
    <dbReference type="NCBI Taxonomy" id="3641"/>
    <lineage>
        <taxon>Eukaryota</taxon>
        <taxon>Viridiplantae</taxon>
        <taxon>Streptophyta</taxon>
        <taxon>Embryophyta</taxon>
        <taxon>Tracheophyta</taxon>
        <taxon>Spermatophyta</taxon>
        <taxon>Magnoliopsida</taxon>
        <taxon>eudicotyledons</taxon>
        <taxon>Gunneridae</taxon>
        <taxon>Pentapetalae</taxon>
        <taxon>rosids</taxon>
        <taxon>malvids</taxon>
        <taxon>Malvales</taxon>
        <taxon>Malvaceae</taxon>
        <taxon>Byttnerioideae</taxon>
        <taxon>Theobroma</taxon>
    </lineage>
</organism>
<protein>
    <submittedName>
        <fullName evidence="2">Uncharacterized protein</fullName>
    </submittedName>
</protein>
<dbReference type="InParanoid" id="A0A061EPP1"/>
<gene>
    <name evidence="2" type="ORF">TCM_021428</name>
</gene>
<sequence length="62" mass="7053">MEEKEKLSEKEKAKHRLPHPQGHLVMHGSMIKGKRVLSRNKIIDELFQFSTCNSCVTVACSS</sequence>
<reference evidence="2 3" key="1">
    <citation type="journal article" date="2013" name="Genome Biol.">
        <title>The genome sequence of the most widely cultivated cacao type and its use to identify candidate genes regulating pod color.</title>
        <authorList>
            <person name="Motamayor J.C."/>
            <person name="Mockaitis K."/>
            <person name="Schmutz J."/>
            <person name="Haiminen N."/>
            <person name="Iii D.L."/>
            <person name="Cornejo O."/>
            <person name="Findley S.D."/>
            <person name="Zheng P."/>
            <person name="Utro F."/>
            <person name="Royaert S."/>
            <person name="Saski C."/>
            <person name="Jenkins J."/>
            <person name="Podicheti R."/>
            <person name="Zhao M."/>
            <person name="Scheffler B.E."/>
            <person name="Stack J.C."/>
            <person name="Feltus F.A."/>
            <person name="Mustiga G.M."/>
            <person name="Amores F."/>
            <person name="Phillips W."/>
            <person name="Marelli J.P."/>
            <person name="May G.D."/>
            <person name="Shapiro H."/>
            <person name="Ma J."/>
            <person name="Bustamante C.D."/>
            <person name="Schnell R.J."/>
            <person name="Main D."/>
            <person name="Gilbert D."/>
            <person name="Parida L."/>
            <person name="Kuhn D.N."/>
        </authorList>
    </citation>
    <scope>NUCLEOTIDE SEQUENCE [LARGE SCALE GENOMIC DNA]</scope>
    <source>
        <strain evidence="3">cv. Matina 1-6</strain>
    </source>
</reference>
<dbReference type="AlphaFoldDB" id="A0A061EPP1"/>
<dbReference type="Gramene" id="EOY06811">
    <property type="protein sequence ID" value="EOY06811"/>
    <property type="gene ID" value="TCM_021428"/>
</dbReference>
<dbReference type="HOGENOM" id="CLU_2908642_0_0_1"/>
<feature type="region of interest" description="Disordered" evidence="1">
    <location>
        <begin position="1"/>
        <end position="24"/>
    </location>
</feature>
<feature type="compositionally biased region" description="Basic and acidic residues" evidence="1">
    <location>
        <begin position="1"/>
        <end position="12"/>
    </location>
</feature>
<accession>A0A061EPP1</accession>
<dbReference type="Proteomes" id="UP000026915">
    <property type="component" value="Chromosome 4"/>
</dbReference>